<comment type="caution">
    <text evidence="4">The sequence shown here is derived from an EMBL/GenBank/DDBJ whole genome shotgun (WGS) entry which is preliminary data.</text>
</comment>
<keyword evidence="2 4" id="KW-0418">Kinase</keyword>
<reference evidence="4 5" key="1">
    <citation type="submission" date="2019-02" db="EMBL/GenBank/DDBJ databases">
        <title>Deep-cultivation of Planctomycetes and their phenomic and genomic characterization uncovers novel biology.</title>
        <authorList>
            <person name="Wiegand S."/>
            <person name="Jogler M."/>
            <person name="Boedeker C."/>
            <person name="Pinto D."/>
            <person name="Vollmers J."/>
            <person name="Rivas-Marin E."/>
            <person name="Kohn T."/>
            <person name="Peeters S.H."/>
            <person name="Heuer A."/>
            <person name="Rast P."/>
            <person name="Oberbeckmann S."/>
            <person name="Bunk B."/>
            <person name="Jeske O."/>
            <person name="Meyerdierks A."/>
            <person name="Storesund J.E."/>
            <person name="Kallscheuer N."/>
            <person name="Luecker S."/>
            <person name="Lage O.M."/>
            <person name="Pohl T."/>
            <person name="Merkel B.J."/>
            <person name="Hornburger P."/>
            <person name="Mueller R.-W."/>
            <person name="Bruemmer F."/>
            <person name="Labrenz M."/>
            <person name="Spormann A.M."/>
            <person name="Op Den Camp H."/>
            <person name="Overmann J."/>
            <person name="Amann R."/>
            <person name="Jetten M.S.M."/>
            <person name="Mascher T."/>
            <person name="Medema M.H."/>
            <person name="Devos D.P."/>
            <person name="Kaster A.-K."/>
            <person name="Ovreas L."/>
            <person name="Rohde M."/>
            <person name="Galperin M.Y."/>
            <person name="Jogler C."/>
        </authorList>
    </citation>
    <scope>NUCLEOTIDE SEQUENCE [LARGE SCALE GENOMIC DNA]</scope>
    <source>
        <strain evidence="4 5">Pla144</strain>
    </source>
</reference>
<name>A0A5C6CHT3_9BACT</name>
<sequence>MDDSDEYDCIVCGSCVVDVLVRPLPLHDSIVAGQLYHVEPLQLETGGVVSNSGATFARLGMKVAGFSFIGNDEFGSYIRTRYESLGIDTVGLTVHPVEATSTTAVLIDSQGERTFAHCVGAPRELDIKWFEKNLDLFLRGRSAVIGYFSLMPKLEANLPQVLEMLQEVNCLTVLETAGTGGTLEELSPSLPVVDVYIPSFQEASNQTKQTNAREIIKVYRDQGAKGVVGVKLGAEGAMVSPSPEEFVEIEAVKPPGAVLDTTGAGDAFLAGYVAGMLKGLTPADSGRLAAAAGACCVTGLGASQGLRNYAETASLAGLTSVSATSADQLSDSAAPNTVEFTLMSSGVRTNE</sequence>
<protein>
    <submittedName>
        <fullName evidence="4">Putative sugar kinase YdjH</fullName>
        <ecNumber evidence="4">2.7.1.-</ecNumber>
    </submittedName>
</protein>
<evidence type="ECO:0000313" key="4">
    <source>
        <dbReference type="EMBL" id="TWU22786.1"/>
    </source>
</evidence>
<dbReference type="SUPFAM" id="SSF53613">
    <property type="entry name" value="Ribokinase-like"/>
    <property type="match status" value="1"/>
</dbReference>
<dbReference type="AlphaFoldDB" id="A0A5C6CHT3"/>
<dbReference type="Gene3D" id="3.40.1190.20">
    <property type="match status" value="1"/>
</dbReference>
<keyword evidence="5" id="KW-1185">Reference proteome</keyword>
<dbReference type="RefSeq" id="WP_197530858.1">
    <property type="nucleotide sequence ID" value="NZ_SJPS01000007.1"/>
</dbReference>
<dbReference type="InterPro" id="IPR029056">
    <property type="entry name" value="Ribokinase-like"/>
</dbReference>
<evidence type="ECO:0000313" key="5">
    <source>
        <dbReference type="Proteomes" id="UP000318437"/>
    </source>
</evidence>
<keyword evidence="1 4" id="KW-0808">Transferase</keyword>
<dbReference type="InterPro" id="IPR002173">
    <property type="entry name" value="Carboh/pur_kinase_PfkB_CS"/>
</dbReference>
<feature type="domain" description="Carbohydrate kinase PfkB" evidence="3">
    <location>
        <begin position="26"/>
        <end position="304"/>
    </location>
</feature>
<dbReference type="EMBL" id="SJPS01000007">
    <property type="protein sequence ID" value="TWU22786.1"/>
    <property type="molecule type" value="Genomic_DNA"/>
</dbReference>
<accession>A0A5C6CHT3</accession>
<evidence type="ECO:0000256" key="2">
    <source>
        <dbReference type="ARBA" id="ARBA00022777"/>
    </source>
</evidence>
<dbReference type="Proteomes" id="UP000318437">
    <property type="component" value="Unassembled WGS sequence"/>
</dbReference>
<dbReference type="EC" id="2.7.1.-" evidence="4"/>
<gene>
    <name evidence="4" type="primary">ydjH_2</name>
    <name evidence="4" type="ORF">Pla144_42470</name>
</gene>
<dbReference type="PANTHER" id="PTHR10584">
    <property type="entry name" value="SUGAR KINASE"/>
    <property type="match status" value="1"/>
</dbReference>
<proteinExistence type="predicted"/>
<dbReference type="PANTHER" id="PTHR10584:SF166">
    <property type="entry name" value="RIBOKINASE"/>
    <property type="match status" value="1"/>
</dbReference>
<dbReference type="InterPro" id="IPR011611">
    <property type="entry name" value="PfkB_dom"/>
</dbReference>
<dbReference type="PROSITE" id="PS00584">
    <property type="entry name" value="PFKB_KINASES_2"/>
    <property type="match status" value="1"/>
</dbReference>
<dbReference type="Pfam" id="PF00294">
    <property type="entry name" value="PfkB"/>
    <property type="match status" value="1"/>
</dbReference>
<evidence type="ECO:0000259" key="3">
    <source>
        <dbReference type="Pfam" id="PF00294"/>
    </source>
</evidence>
<dbReference type="GO" id="GO:0016301">
    <property type="term" value="F:kinase activity"/>
    <property type="evidence" value="ECO:0007669"/>
    <property type="project" value="UniProtKB-KW"/>
</dbReference>
<evidence type="ECO:0000256" key="1">
    <source>
        <dbReference type="ARBA" id="ARBA00022679"/>
    </source>
</evidence>
<organism evidence="4 5">
    <name type="scientific">Bythopirellula polymerisocia</name>
    <dbReference type="NCBI Taxonomy" id="2528003"/>
    <lineage>
        <taxon>Bacteria</taxon>
        <taxon>Pseudomonadati</taxon>
        <taxon>Planctomycetota</taxon>
        <taxon>Planctomycetia</taxon>
        <taxon>Pirellulales</taxon>
        <taxon>Lacipirellulaceae</taxon>
        <taxon>Bythopirellula</taxon>
    </lineage>
</organism>